<dbReference type="EMBL" id="JBBWWR010000020">
    <property type="protein sequence ID" value="KAK8940238.1"/>
    <property type="molecule type" value="Genomic_DNA"/>
</dbReference>
<proteinExistence type="predicted"/>
<sequence length="114" mass="12169">MLWEGVLQPLGKTILFVLCAISTPSVDAREPGVPSSDRWIPPHIGVIKINIDGAFRAEISLGGMEVIVRDSSGQCLSWRLSWCSHVSSPAVAGALVAWIGVEFGLSSMTMEGDC</sequence>
<keyword evidence="1" id="KW-0732">Signal</keyword>
<evidence type="ECO:0000313" key="3">
    <source>
        <dbReference type="Proteomes" id="UP001412067"/>
    </source>
</evidence>
<reference evidence="2 3" key="1">
    <citation type="journal article" date="2022" name="Nat. Plants">
        <title>Genomes of leafy and leafless Platanthera orchids illuminate the evolution of mycoheterotrophy.</title>
        <authorList>
            <person name="Li M.H."/>
            <person name="Liu K.W."/>
            <person name="Li Z."/>
            <person name="Lu H.C."/>
            <person name="Ye Q.L."/>
            <person name="Zhang D."/>
            <person name="Wang J.Y."/>
            <person name="Li Y.F."/>
            <person name="Zhong Z.M."/>
            <person name="Liu X."/>
            <person name="Yu X."/>
            <person name="Liu D.K."/>
            <person name="Tu X.D."/>
            <person name="Liu B."/>
            <person name="Hao Y."/>
            <person name="Liao X.Y."/>
            <person name="Jiang Y.T."/>
            <person name="Sun W.H."/>
            <person name="Chen J."/>
            <person name="Chen Y.Q."/>
            <person name="Ai Y."/>
            <person name="Zhai J.W."/>
            <person name="Wu S.S."/>
            <person name="Zhou Z."/>
            <person name="Hsiao Y.Y."/>
            <person name="Wu W.L."/>
            <person name="Chen Y.Y."/>
            <person name="Lin Y.F."/>
            <person name="Hsu J.L."/>
            <person name="Li C.Y."/>
            <person name="Wang Z.W."/>
            <person name="Zhao X."/>
            <person name="Zhong W.Y."/>
            <person name="Ma X.K."/>
            <person name="Ma L."/>
            <person name="Huang J."/>
            <person name="Chen G.Z."/>
            <person name="Huang M.Z."/>
            <person name="Huang L."/>
            <person name="Peng D.H."/>
            <person name="Luo Y.B."/>
            <person name="Zou S.Q."/>
            <person name="Chen S.P."/>
            <person name="Lan S."/>
            <person name="Tsai W.C."/>
            <person name="Van de Peer Y."/>
            <person name="Liu Z.J."/>
        </authorList>
    </citation>
    <scope>NUCLEOTIDE SEQUENCE [LARGE SCALE GENOMIC DNA]</scope>
    <source>
        <strain evidence="2">Lor288</strain>
    </source>
</reference>
<name>A0ABR2LHG6_9ASPA</name>
<evidence type="ECO:0000256" key="1">
    <source>
        <dbReference type="SAM" id="SignalP"/>
    </source>
</evidence>
<feature type="signal peptide" evidence="1">
    <location>
        <begin position="1"/>
        <end position="28"/>
    </location>
</feature>
<dbReference type="Proteomes" id="UP001412067">
    <property type="component" value="Unassembled WGS sequence"/>
</dbReference>
<evidence type="ECO:0000313" key="2">
    <source>
        <dbReference type="EMBL" id="KAK8940238.1"/>
    </source>
</evidence>
<feature type="chain" id="PRO_5045358734" description="RNase H type-1 domain-containing protein" evidence="1">
    <location>
        <begin position="29"/>
        <end position="114"/>
    </location>
</feature>
<gene>
    <name evidence="2" type="ORF">KSP40_PGU005276</name>
</gene>
<protein>
    <recommendedName>
        <fullName evidence="4">RNase H type-1 domain-containing protein</fullName>
    </recommendedName>
</protein>
<comment type="caution">
    <text evidence="2">The sequence shown here is derived from an EMBL/GenBank/DDBJ whole genome shotgun (WGS) entry which is preliminary data.</text>
</comment>
<organism evidence="2 3">
    <name type="scientific">Platanthera guangdongensis</name>
    <dbReference type="NCBI Taxonomy" id="2320717"/>
    <lineage>
        <taxon>Eukaryota</taxon>
        <taxon>Viridiplantae</taxon>
        <taxon>Streptophyta</taxon>
        <taxon>Embryophyta</taxon>
        <taxon>Tracheophyta</taxon>
        <taxon>Spermatophyta</taxon>
        <taxon>Magnoliopsida</taxon>
        <taxon>Liliopsida</taxon>
        <taxon>Asparagales</taxon>
        <taxon>Orchidaceae</taxon>
        <taxon>Orchidoideae</taxon>
        <taxon>Orchideae</taxon>
        <taxon>Orchidinae</taxon>
        <taxon>Platanthera</taxon>
    </lineage>
</organism>
<accession>A0ABR2LHG6</accession>
<keyword evidence="3" id="KW-1185">Reference proteome</keyword>
<evidence type="ECO:0008006" key="4">
    <source>
        <dbReference type="Google" id="ProtNLM"/>
    </source>
</evidence>